<dbReference type="Proteomes" id="UP001595384">
    <property type="component" value="Unassembled WGS sequence"/>
</dbReference>
<dbReference type="RefSeq" id="WP_241967666.1">
    <property type="nucleotide sequence ID" value="NZ_CP033078.1"/>
</dbReference>
<feature type="region of interest" description="Disordered" evidence="1">
    <location>
        <begin position="1"/>
        <end position="32"/>
    </location>
</feature>
<dbReference type="EMBL" id="JBHRSE010000109">
    <property type="protein sequence ID" value="MFC3025157.1"/>
    <property type="molecule type" value="Genomic_DNA"/>
</dbReference>
<evidence type="ECO:0000313" key="2">
    <source>
        <dbReference type="EMBL" id="MFC3025157.1"/>
    </source>
</evidence>
<protein>
    <submittedName>
        <fullName evidence="2">Uncharacterized protein</fullName>
    </submittedName>
</protein>
<evidence type="ECO:0000313" key="3">
    <source>
        <dbReference type="Proteomes" id="UP001595384"/>
    </source>
</evidence>
<sequence>MFIRELSQEDRQRNSYFREGDDKQPYLTEENLTDEKVEQYLKDEEKTIEKIRSEGSPYLDALRELENYDPVNDLYAKNKIIDYFNIIAFTQEAYRGENARFLEQLQRLYRQSYSELSSYRGIIKNDNHELIPDFR</sequence>
<feature type="compositionally biased region" description="Basic and acidic residues" evidence="1">
    <location>
        <begin position="1"/>
        <end position="24"/>
    </location>
</feature>
<gene>
    <name evidence="2" type="ORF">ACFODT_15235</name>
</gene>
<proteinExistence type="predicted"/>
<evidence type="ECO:0000256" key="1">
    <source>
        <dbReference type="SAM" id="MobiDB-lite"/>
    </source>
</evidence>
<accession>A0ABV7CAN7</accession>
<keyword evidence="3" id="KW-1185">Reference proteome</keyword>
<reference evidence="3" key="1">
    <citation type="journal article" date="2019" name="Int. J. Syst. Evol. Microbiol.">
        <title>The Global Catalogue of Microorganisms (GCM) 10K type strain sequencing project: providing services to taxonomists for standard genome sequencing and annotation.</title>
        <authorList>
            <consortium name="The Broad Institute Genomics Platform"/>
            <consortium name="The Broad Institute Genome Sequencing Center for Infectious Disease"/>
            <person name="Wu L."/>
            <person name="Ma J."/>
        </authorList>
    </citation>
    <scope>NUCLEOTIDE SEQUENCE [LARGE SCALE GENOMIC DNA]</scope>
    <source>
        <strain evidence="3">KCTC 62784</strain>
    </source>
</reference>
<comment type="caution">
    <text evidence="2">The sequence shown here is derived from an EMBL/GenBank/DDBJ whole genome shotgun (WGS) entry which is preliminary data.</text>
</comment>
<organism evidence="2 3">
    <name type="scientific">Vibrio zhugei</name>
    <dbReference type="NCBI Taxonomy" id="2479546"/>
    <lineage>
        <taxon>Bacteria</taxon>
        <taxon>Pseudomonadati</taxon>
        <taxon>Pseudomonadota</taxon>
        <taxon>Gammaproteobacteria</taxon>
        <taxon>Vibrionales</taxon>
        <taxon>Vibrionaceae</taxon>
        <taxon>Vibrio</taxon>
    </lineage>
</organism>
<name>A0ABV7CAN7_9VIBR</name>